<keyword evidence="2" id="KW-1185">Reference proteome</keyword>
<evidence type="ECO:0000313" key="1">
    <source>
        <dbReference type="EMBL" id="AEM42236.1"/>
    </source>
</evidence>
<accession>F9Y746</accession>
<dbReference type="Proteomes" id="UP000000692">
    <property type="component" value="Chromosome"/>
</dbReference>
<proteinExistence type="predicted"/>
<reference evidence="1 2" key="1">
    <citation type="journal article" date="2011" name="J. Bacteriol.">
        <title>Complete genome sequence of the industrial strain Ketogulonicigenium vulgare WSH-001.</title>
        <authorList>
            <person name="Liu L."/>
            <person name="Li Y."/>
            <person name="Zhang J."/>
            <person name="Zhou Z."/>
            <person name="Liu J."/>
            <person name="Li X."/>
            <person name="Zhou J."/>
            <person name="Du G."/>
            <person name="Wang L."/>
            <person name="Chen J."/>
        </authorList>
    </citation>
    <scope>NUCLEOTIDE SEQUENCE [LARGE SCALE GENOMIC DNA]</scope>
    <source>
        <strain evidence="1 2">WSH-001</strain>
    </source>
</reference>
<dbReference type="EMBL" id="CP002018">
    <property type="protein sequence ID" value="AEM42236.1"/>
    <property type="molecule type" value="Genomic_DNA"/>
</dbReference>
<organism evidence="1 2">
    <name type="scientific">Ketogulonicigenium vulgare (strain WSH-001)</name>
    <dbReference type="NCBI Taxonomy" id="759362"/>
    <lineage>
        <taxon>Bacteria</taxon>
        <taxon>Pseudomonadati</taxon>
        <taxon>Pseudomonadota</taxon>
        <taxon>Alphaproteobacteria</taxon>
        <taxon>Rhodobacterales</taxon>
        <taxon>Roseobacteraceae</taxon>
        <taxon>Ketogulonicigenium</taxon>
    </lineage>
</organism>
<dbReference type="KEGG" id="kvl:KVU_2397"/>
<sequence>MSPSPPEDGSIRIFQANGAQTQVLDDLGFAHGAIMADGRAGHFISMPRFHVYPTTFAAMNDTLDQLEQHF</sequence>
<dbReference type="RefSeq" id="WP_013382893.1">
    <property type="nucleotide sequence ID" value="NC_017384.1"/>
</dbReference>
<dbReference type="HOGENOM" id="CLU_2752414_0_0_5"/>
<dbReference type="OrthoDB" id="63946at2"/>
<evidence type="ECO:0000313" key="2">
    <source>
        <dbReference type="Proteomes" id="UP000000692"/>
    </source>
</evidence>
<dbReference type="AlphaFoldDB" id="F9Y746"/>
<protein>
    <submittedName>
        <fullName evidence="1">Uncharacterized protein</fullName>
    </submittedName>
</protein>
<gene>
    <name evidence="1" type="ordered locus">KVU_2397</name>
</gene>
<name>F9Y746_KETVW</name>